<name>A0AAG5CZM7_ANOAO</name>
<evidence type="ECO:0000313" key="8">
    <source>
        <dbReference type="Proteomes" id="UP000075880"/>
    </source>
</evidence>
<proteinExistence type="predicted"/>
<organism evidence="7 8">
    <name type="scientific">Anopheles atroparvus</name>
    <name type="common">European mosquito</name>
    <dbReference type="NCBI Taxonomy" id="41427"/>
    <lineage>
        <taxon>Eukaryota</taxon>
        <taxon>Metazoa</taxon>
        <taxon>Ecdysozoa</taxon>
        <taxon>Arthropoda</taxon>
        <taxon>Hexapoda</taxon>
        <taxon>Insecta</taxon>
        <taxon>Pterygota</taxon>
        <taxon>Neoptera</taxon>
        <taxon>Endopterygota</taxon>
        <taxon>Diptera</taxon>
        <taxon>Nematocera</taxon>
        <taxon>Culicoidea</taxon>
        <taxon>Culicidae</taxon>
        <taxon>Anophelinae</taxon>
        <taxon>Anopheles</taxon>
    </lineage>
</organism>
<dbReference type="PROSITE" id="PS50174">
    <property type="entry name" value="G_PATCH"/>
    <property type="match status" value="1"/>
</dbReference>
<evidence type="ECO:0000256" key="4">
    <source>
        <dbReference type="ARBA" id="ARBA00023242"/>
    </source>
</evidence>
<reference evidence="7" key="1">
    <citation type="submission" date="2024-04" db="UniProtKB">
        <authorList>
            <consortium name="EnsemblMetazoa"/>
        </authorList>
    </citation>
    <scope>IDENTIFICATION</scope>
    <source>
        <strain evidence="7">EBRO</strain>
    </source>
</reference>
<dbReference type="GO" id="GO:0006397">
    <property type="term" value="P:mRNA processing"/>
    <property type="evidence" value="ECO:0007669"/>
    <property type="project" value="UniProtKB-KW"/>
</dbReference>
<dbReference type="GO" id="GO:0008380">
    <property type="term" value="P:RNA splicing"/>
    <property type="evidence" value="ECO:0007669"/>
    <property type="project" value="UniProtKB-KW"/>
</dbReference>
<evidence type="ECO:0000256" key="5">
    <source>
        <dbReference type="SAM" id="MobiDB-lite"/>
    </source>
</evidence>
<protein>
    <recommendedName>
        <fullName evidence="6">G-patch domain-containing protein</fullName>
    </recommendedName>
</protein>
<feature type="compositionally biased region" description="Basic and acidic residues" evidence="5">
    <location>
        <begin position="785"/>
        <end position="795"/>
    </location>
</feature>
<feature type="region of interest" description="Disordered" evidence="5">
    <location>
        <begin position="374"/>
        <end position="556"/>
    </location>
</feature>
<evidence type="ECO:0000313" key="7">
    <source>
        <dbReference type="EnsemblMetazoa" id="ENSAATROPP003858"/>
    </source>
</evidence>
<dbReference type="InterPro" id="IPR035967">
    <property type="entry name" value="SWAP/Surp_sf"/>
</dbReference>
<feature type="compositionally biased region" description="Pro residues" evidence="5">
    <location>
        <begin position="538"/>
        <end position="550"/>
    </location>
</feature>
<dbReference type="PANTHER" id="PTHR23340">
    <property type="entry name" value="ARGININE/SERINE RICH SPLICING FACTOR SF4/14"/>
    <property type="match status" value="1"/>
</dbReference>
<feature type="domain" description="G-patch" evidence="6">
    <location>
        <begin position="990"/>
        <end position="1037"/>
    </location>
</feature>
<feature type="compositionally biased region" description="Basic residues" evidence="5">
    <location>
        <begin position="461"/>
        <end position="471"/>
    </location>
</feature>
<feature type="region of interest" description="Disordered" evidence="5">
    <location>
        <begin position="92"/>
        <end position="119"/>
    </location>
</feature>
<dbReference type="Pfam" id="PF01585">
    <property type="entry name" value="G-patch"/>
    <property type="match status" value="1"/>
</dbReference>
<feature type="compositionally biased region" description="Gly residues" evidence="5">
    <location>
        <begin position="443"/>
        <end position="460"/>
    </location>
</feature>
<keyword evidence="8" id="KW-1185">Reference proteome</keyword>
<keyword evidence="2" id="KW-0507">mRNA processing</keyword>
<dbReference type="EnsemblMetazoa" id="ENSAATROPT004020">
    <property type="protein sequence ID" value="ENSAATROPP003858"/>
    <property type="gene ID" value="ENSAATROPG003182"/>
</dbReference>
<feature type="compositionally biased region" description="Basic and acidic residues" evidence="5">
    <location>
        <begin position="389"/>
        <end position="416"/>
    </location>
</feature>
<keyword evidence="4" id="KW-0539">Nucleus</keyword>
<dbReference type="PANTHER" id="PTHR23340:SF0">
    <property type="entry name" value="SURP AND G-PATCH DOMAIN-CONTAINING PROTEIN 1 ISOFORM X1"/>
    <property type="match status" value="1"/>
</dbReference>
<evidence type="ECO:0000259" key="6">
    <source>
        <dbReference type="PROSITE" id="PS50174"/>
    </source>
</evidence>
<feature type="region of interest" description="Disordered" evidence="5">
    <location>
        <begin position="262"/>
        <end position="358"/>
    </location>
</feature>
<keyword evidence="3" id="KW-0508">mRNA splicing</keyword>
<feature type="compositionally biased region" description="Pro residues" evidence="5">
    <location>
        <begin position="832"/>
        <end position="844"/>
    </location>
</feature>
<dbReference type="InterPro" id="IPR000467">
    <property type="entry name" value="G_patch_dom"/>
</dbReference>
<dbReference type="SUPFAM" id="SSF109905">
    <property type="entry name" value="Surp module (SWAP domain)"/>
    <property type="match status" value="1"/>
</dbReference>
<feature type="region of interest" description="Disordered" evidence="5">
    <location>
        <begin position="696"/>
        <end position="847"/>
    </location>
</feature>
<sequence>MPRVNFSRTERFAQMSKQEQLIAQKRQQILEKQRTLELAKQIAAEATKDTPSSIAEAPEAPEAAGKVVLPFSNDGSFLERFKQLSEKIVKQTEDQVKPPLEEPDAAVSTEPVPSVGVSASTSGEQMFKFDVPPPSLLPTLPPPPPPPPPQLPAMADEVHFEPFYDLPPVGSGSPLADGMEEAGRHEAGTAGEVEANFQVFSEHDKLPTTVEELIQLVADIGDVYEDKLCSRKNDLHPSLWFIFDKQSEAYRSYRRMIDGQRQSMGRSEDLGAASGAFSSNGRKLSGGDGAGSGSAIMAEDDDDDTKYDPADVLDDSIIDETNEDTFRPQPLRKDYREGPRGGAEGTATVGGPVGEPGAEIPIHMMPNFYGDERHFYDDKSTTETDSDTEYVREARERNLKNLKRKTFDAGNRREDGSSTDSDDDYHGGLGDSANESLNEKNGGSSGAGGSATGGSGGGGSRGHRQKFRKKSRWGENTDAGTGTAGSQEGGQQQGGGPSTSGGVPAASFAGPSRDGAGPPPPAPWSVNIGKVMNVITTQPPPPPPPPPPALAPATDRSSPGLLQYVFRHYGTVAEVSAECWNKAQEHYRLQLLFDDLTAKIQQHERFVRDGPTRASEQQRAAGRDSDEERRLNTAKLEAIMCWINEITRLYERVRPGHLSEFLMRDDYERFVEQFRRTSDRQPNFEDYKQFRLREANGTAIPPGTGGPGSQSGGPRRPEYSSTDSDFVSYQDQPPPSALQSQQQQQQQQQQRQSGQGETGGRGGSGGGEVGQSRAGHEPSSSTVGGEKRTAEEAELHQQQLAAKRRKSRWGGQVEGGGPQFVAGQSPLLLTHPPGPPPPLPPSKAPPAKLCAVSRTDPALLAYARQNFGTTNLSEEDWKKAEDHYKINLLYQDMLRKRQEIDRLANSGRFKYEYDSDEDTTGGTWEHKLRQQEMEATQKWANELTRQSEGKHHIGDFLPPEELRKFMEKYEAQKNNRQPNLSDYKDYKLREDNVGFQMLQKLGWKQGQGLGADGSGIVDPINKAAQRDNNQGLGIITPDNPEVNDNEYDAYRKRMMLAYRFRPNPLNNPRRAYY</sequence>
<accession>A0AAG5CZM7</accession>
<feature type="region of interest" description="Disordered" evidence="5">
    <location>
        <begin position="607"/>
        <end position="629"/>
    </location>
</feature>
<dbReference type="Proteomes" id="UP000075880">
    <property type="component" value="Unassembled WGS sequence"/>
</dbReference>
<dbReference type="AlphaFoldDB" id="A0AAG5CZM7"/>
<evidence type="ECO:0000256" key="2">
    <source>
        <dbReference type="ARBA" id="ARBA00022664"/>
    </source>
</evidence>
<dbReference type="InterPro" id="IPR040169">
    <property type="entry name" value="SUGP1/2"/>
</dbReference>
<dbReference type="SMART" id="SM00443">
    <property type="entry name" value="G_patch"/>
    <property type="match status" value="1"/>
</dbReference>
<feature type="compositionally biased region" description="Polar residues" evidence="5">
    <location>
        <begin position="719"/>
        <end position="731"/>
    </location>
</feature>
<dbReference type="GO" id="GO:0003723">
    <property type="term" value="F:RNA binding"/>
    <property type="evidence" value="ECO:0007669"/>
    <property type="project" value="InterPro"/>
</dbReference>
<feature type="compositionally biased region" description="Gly residues" evidence="5">
    <location>
        <begin position="487"/>
        <end position="499"/>
    </location>
</feature>
<comment type="subcellular location">
    <subcellularLocation>
        <location evidence="1">Nucleus</location>
    </subcellularLocation>
</comment>
<evidence type="ECO:0000256" key="3">
    <source>
        <dbReference type="ARBA" id="ARBA00023187"/>
    </source>
</evidence>
<feature type="compositionally biased region" description="Gly residues" evidence="5">
    <location>
        <begin position="756"/>
        <end position="769"/>
    </location>
</feature>
<feature type="compositionally biased region" description="Low complexity" evidence="5">
    <location>
        <begin position="739"/>
        <end position="755"/>
    </location>
</feature>
<evidence type="ECO:0000256" key="1">
    <source>
        <dbReference type="ARBA" id="ARBA00004123"/>
    </source>
</evidence>
<feature type="compositionally biased region" description="Acidic residues" evidence="5">
    <location>
        <begin position="298"/>
        <end position="323"/>
    </location>
</feature>
<dbReference type="GO" id="GO:0005654">
    <property type="term" value="C:nucleoplasm"/>
    <property type="evidence" value="ECO:0007669"/>
    <property type="project" value="TreeGrafter"/>
</dbReference>